<feature type="signal peptide" evidence="1">
    <location>
        <begin position="1"/>
        <end position="26"/>
    </location>
</feature>
<evidence type="ECO:0000313" key="3">
    <source>
        <dbReference type="Proteomes" id="UP000651452"/>
    </source>
</evidence>
<sequence length="385" mass="42224">MLRKTRTFLLTFFITLTLLILFHSNSLNPSPPPRPPESANATLGFGTILAVSRPQFRREDSLLWAANLTELSITVPSQPAWTEADLRAFHLEDESAISNGSALAWLGHLNALRQILETEKATALVIEDDVDWDISVRVHQVPLLAAAIRKLLHREPTANTEPANYWAPTDQWDALYPGHCDDLLPPTSLSDPFHPLHHPHLLYADNTAPPFTLLHPDTSNFLRALGVPSGTRILHRTFAPFCTFAYAINRRSASTILREFAARREGVSAFDVQLLEACRHTLRCFSVSPELFHHGDGGSAIASVDSGGAGVGGLASGLGKGTWNVGCGARHGQLWVARDDDDGRARAKRVVGDMLERGQGECPIDLLRAERSWKGCEWGQCGAQS</sequence>
<dbReference type="AlphaFoldDB" id="A0A8H7ITU0"/>
<keyword evidence="1" id="KW-0732">Signal</keyword>
<keyword evidence="3" id="KW-1185">Reference proteome</keyword>
<protein>
    <recommendedName>
        <fullName evidence="4">Glycosyltransferase family 25 protein</fullName>
    </recommendedName>
</protein>
<comment type="caution">
    <text evidence="2">The sequence shown here is derived from an EMBL/GenBank/DDBJ whole genome shotgun (WGS) entry which is preliminary data.</text>
</comment>
<feature type="chain" id="PRO_5034678745" description="Glycosyltransferase family 25 protein" evidence="1">
    <location>
        <begin position="27"/>
        <end position="385"/>
    </location>
</feature>
<accession>A0A8H7ITU0</accession>
<dbReference type="EMBL" id="RZGK01000021">
    <property type="protein sequence ID" value="KAF9691246.1"/>
    <property type="molecule type" value="Genomic_DNA"/>
</dbReference>
<name>A0A8H7ITU0_9PLEO</name>
<organism evidence="2 3">
    <name type="scientific">Ascochyta lentis</name>
    <dbReference type="NCBI Taxonomy" id="205686"/>
    <lineage>
        <taxon>Eukaryota</taxon>
        <taxon>Fungi</taxon>
        <taxon>Dikarya</taxon>
        <taxon>Ascomycota</taxon>
        <taxon>Pezizomycotina</taxon>
        <taxon>Dothideomycetes</taxon>
        <taxon>Pleosporomycetidae</taxon>
        <taxon>Pleosporales</taxon>
        <taxon>Pleosporineae</taxon>
        <taxon>Didymellaceae</taxon>
        <taxon>Ascochyta</taxon>
    </lineage>
</organism>
<dbReference type="Proteomes" id="UP000651452">
    <property type="component" value="Unassembled WGS sequence"/>
</dbReference>
<evidence type="ECO:0000313" key="2">
    <source>
        <dbReference type="EMBL" id="KAF9691246.1"/>
    </source>
</evidence>
<gene>
    <name evidence="2" type="ORF">EKO04_010734</name>
</gene>
<reference evidence="2" key="2">
    <citation type="submission" date="2020-09" db="EMBL/GenBank/DDBJ databases">
        <title>Reference genome assembly for Australian Ascochyta lentis isolate Al4.</title>
        <authorList>
            <person name="Lee R.C."/>
            <person name="Farfan-Caceres L.M."/>
            <person name="Debler J.W."/>
            <person name="Williams A.H."/>
            <person name="Henares B.M."/>
        </authorList>
    </citation>
    <scope>NUCLEOTIDE SEQUENCE</scope>
    <source>
        <strain evidence="2">Al4</strain>
    </source>
</reference>
<reference evidence="2" key="1">
    <citation type="submission" date="2018-12" db="EMBL/GenBank/DDBJ databases">
        <authorList>
            <person name="Syme R.A."/>
            <person name="Farfan-Caceres L."/>
            <person name="Lichtenzveig J."/>
        </authorList>
    </citation>
    <scope>NUCLEOTIDE SEQUENCE</scope>
    <source>
        <strain evidence="2">Al4</strain>
    </source>
</reference>
<dbReference type="OrthoDB" id="47375at2759"/>
<evidence type="ECO:0000256" key="1">
    <source>
        <dbReference type="SAM" id="SignalP"/>
    </source>
</evidence>
<proteinExistence type="predicted"/>
<evidence type="ECO:0008006" key="4">
    <source>
        <dbReference type="Google" id="ProtNLM"/>
    </source>
</evidence>